<dbReference type="STRING" id="1817883.A3G31_12480"/>
<evidence type="ECO:0000313" key="1">
    <source>
        <dbReference type="EMBL" id="OGL53137.1"/>
    </source>
</evidence>
<dbReference type="Proteomes" id="UP000178082">
    <property type="component" value="Unassembled WGS sequence"/>
</dbReference>
<sequence length="366" mass="42230">MLKAPWFRKNQDEWLREILKVHFDKKSGTPYWLKKEKELGISVLDEIRSIGDLKLLGPMKEEDLVNLPIEEFLPKTFLKKKKNLVICETGGTTGKIKTTAYLEAEFQHAFVEFFRFVAGKRRFPVELNWAFIGPSGPHIIFKSAQAMARSFSSMEPFSVDFDPRWIKKMEKGSSGFERYKEHVLEQAERIFSVQEIGVLFTTPVIAIEVGERLSFFKREKIKGIHLGGMVLTAEDYQKIKKLYPYSVIIPGYGNTLFGLTLELSPSKDHTISYYPPGPRLVIKIIEKKANCNDNKRIAMDAEIGERGQVMFHRLDKSFFIPNLIERDEGKRVEALKEWKQLGFYLDGVKDPAPLSELKQVLREGLY</sequence>
<evidence type="ECO:0008006" key="3">
    <source>
        <dbReference type="Google" id="ProtNLM"/>
    </source>
</evidence>
<name>A0A1F7SIX3_9BACT</name>
<evidence type="ECO:0000313" key="2">
    <source>
        <dbReference type="Proteomes" id="UP000178082"/>
    </source>
</evidence>
<organism evidence="1 2">
    <name type="scientific">Candidatus Schekmanbacteria bacterium RIFCSPLOWO2_12_FULL_38_15</name>
    <dbReference type="NCBI Taxonomy" id="1817883"/>
    <lineage>
        <taxon>Bacteria</taxon>
        <taxon>Candidatus Schekmaniibacteriota</taxon>
    </lineage>
</organism>
<accession>A0A1F7SIX3</accession>
<reference evidence="1 2" key="1">
    <citation type="journal article" date="2016" name="Nat. Commun.">
        <title>Thousands of microbial genomes shed light on interconnected biogeochemical processes in an aquifer system.</title>
        <authorList>
            <person name="Anantharaman K."/>
            <person name="Brown C.T."/>
            <person name="Hug L.A."/>
            <person name="Sharon I."/>
            <person name="Castelle C.J."/>
            <person name="Probst A.J."/>
            <person name="Thomas B.C."/>
            <person name="Singh A."/>
            <person name="Wilkins M.J."/>
            <person name="Karaoz U."/>
            <person name="Brodie E.L."/>
            <person name="Williams K.H."/>
            <person name="Hubbard S.S."/>
            <person name="Banfield J.F."/>
        </authorList>
    </citation>
    <scope>NUCLEOTIDE SEQUENCE [LARGE SCALE GENOMIC DNA]</scope>
</reference>
<protein>
    <recommendedName>
        <fullName evidence="3">AMP-dependent synthetase/ligase domain-containing protein</fullName>
    </recommendedName>
</protein>
<dbReference type="AlphaFoldDB" id="A0A1F7SIX3"/>
<gene>
    <name evidence="1" type="ORF">A3G31_12480</name>
</gene>
<dbReference type="InterPro" id="IPR042099">
    <property type="entry name" value="ANL_N_sf"/>
</dbReference>
<comment type="caution">
    <text evidence="1">The sequence shown here is derived from an EMBL/GenBank/DDBJ whole genome shotgun (WGS) entry which is preliminary data.</text>
</comment>
<dbReference type="EMBL" id="MGDI01000027">
    <property type="protein sequence ID" value="OGL53137.1"/>
    <property type="molecule type" value="Genomic_DNA"/>
</dbReference>
<dbReference type="Gene3D" id="3.40.50.12780">
    <property type="entry name" value="N-terminal domain of ligase-like"/>
    <property type="match status" value="1"/>
</dbReference>
<proteinExistence type="predicted"/>